<name>A0A402A497_9CHLR</name>
<dbReference type="SUPFAM" id="SSF111331">
    <property type="entry name" value="NAD kinase/diacylglycerol kinase-like"/>
    <property type="match status" value="1"/>
</dbReference>
<keyword evidence="8" id="KW-1208">Phospholipid metabolism</keyword>
<dbReference type="GO" id="GO:0008654">
    <property type="term" value="P:phospholipid biosynthetic process"/>
    <property type="evidence" value="ECO:0007669"/>
    <property type="project" value="UniProtKB-KW"/>
</dbReference>
<evidence type="ECO:0000256" key="4">
    <source>
        <dbReference type="ARBA" id="ARBA00022741"/>
    </source>
</evidence>
<evidence type="ECO:0000256" key="8">
    <source>
        <dbReference type="ARBA" id="ARBA00023264"/>
    </source>
</evidence>
<gene>
    <name evidence="11" type="ORF">KTT_38260</name>
</gene>
<keyword evidence="7" id="KW-0444">Lipid biosynthesis</keyword>
<organism evidence="11 12">
    <name type="scientific">Tengunoibacter tsumagoiensis</name>
    <dbReference type="NCBI Taxonomy" id="2014871"/>
    <lineage>
        <taxon>Bacteria</taxon>
        <taxon>Bacillati</taxon>
        <taxon>Chloroflexota</taxon>
        <taxon>Ktedonobacteria</taxon>
        <taxon>Ktedonobacterales</taxon>
        <taxon>Dictyobacteraceae</taxon>
        <taxon>Tengunoibacter</taxon>
    </lineage>
</organism>
<dbReference type="PROSITE" id="PS50146">
    <property type="entry name" value="DAGK"/>
    <property type="match status" value="1"/>
</dbReference>
<keyword evidence="3" id="KW-0808">Transferase</keyword>
<sequence>MRTVLILNPGSGASLLASNQHSPQQKEEAILEALRKQGIEPEVQYTTPEESGRGLAQQAAAEGADLIIAAGGDGTLHAVAGGLVDTQSTLGILPMGTMNNIARSLKIPEDLDEACHIIANGATSLIDVGKMNDHIFLEVAGIGLEAALFPAAEEVKSKHWLSNIHGVFKGLGTLFSFQPTKYTVSFDGRRSRTFHAIQISICNSPFYGARLQFAPNAVMDDGFLDVLIYKNFSKLDYLRHAISISQGRRALATKVTQRKIKTLHVDAALAVDVHADGVPKGHTPVSISIQSSVLHVRVPEKTATGPNLKQPENKRQTQKAQQDRLLEEKGPMHVQ</sequence>
<feature type="region of interest" description="Disordered" evidence="9">
    <location>
        <begin position="302"/>
        <end position="335"/>
    </location>
</feature>
<keyword evidence="5 11" id="KW-0418">Kinase</keyword>
<dbReference type="InterPro" id="IPR001206">
    <property type="entry name" value="Diacylglycerol_kinase_cat_dom"/>
</dbReference>
<dbReference type="Gene3D" id="2.60.200.40">
    <property type="match status" value="1"/>
</dbReference>
<evidence type="ECO:0000256" key="3">
    <source>
        <dbReference type="ARBA" id="ARBA00022679"/>
    </source>
</evidence>
<dbReference type="PANTHER" id="PTHR12358">
    <property type="entry name" value="SPHINGOSINE KINASE"/>
    <property type="match status" value="1"/>
</dbReference>
<dbReference type="InterPro" id="IPR017438">
    <property type="entry name" value="ATP-NAD_kinase_N"/>
</dbReference>
<keyword evidence="12" id="KW-1185">Reference proteome</keyword>
<dbReference type="GO" id="GO:0016301">
    <property type="term" value="F:kinase activity"/>
    <property type="evidence" value="ECO:0007669"/>
    <property type="project" value="UniProtKB-KW"/>
</dbReference>
<evidence type="ECO:0000256" key="7">
    <source>
        <dbReference type="ARBA" id="ARBA00023209"/>
    </source>
</evidence>
<dbReference type="InterPro" id="IPR050187">
    <property type="entry name" value="Lipid_Phosphate_FormReg"/>
</dbReference>
<dbReference type="EMBL" id="BIFR01000001">
    <property type="protein sequence ID" value="GCE13967.1"/>
    <property type="molecule type" value="Genomic_DNA"/>
</dbReference>
<dbReference type="Proteomes" id="UP000287352">
    <property type="component" value="Unassembled WGS sequence"/>
</dbReference>
<reference evidence="12" key="1">
    <citation type="submission" date="2018-12" db="EMBL/GenBank/DDBJ databases">
        <title>Tengunoibacter tsumagoiensis gen. nov., sp. nov., Dictyobacter kobayashii sp. nov., D. alpinus sp. nov., and D. joshuensis sp. nov. and description of Dictyobacteraceae fam. nov. within the order Ktedonobacterales isolated from Tengu-no-mugimeshi.</title>
        <authorList>
            <person name="Wang C.M."/>
            <person name="Zheng Y."/>
            <person name="Sakai Y."/>
            <person name="Toyoda A."/>
            <person name="Minakuchi Y."/>
            <person name="Abe K."/>
            <person name="Yokota A."/>
            <person name="Yabe S."/>
        </authorList>
    </citation>
    <scope>NUCLEOTIDE SEQUENCE [LARGE SCALE GENOMIC DNA]</scope>
    <source>
        <strain evidence="12">Uno3</strain>
    </source>
</reference>
<evidence type="ECO:0000256" key="6">
    <source>
        <dbReference type="ARBA" id="ARBA00022840"/>
    </source>
</evidence>
<keyword evidence="7" id="KW-0443">Lipid metabolism</keyword>
<comment type="similarity">
    <text evidence="2">Belongs to the diacylglycerol/lipid kinase family.</text>
</comment>
<feature type="compositionally biased region" description="Basic and acidic residues" evidence="9">
    <location>
        <begin position="311"/>
        <end position="335"/>
    </location>
</feature>
<evidence type="ECO:0000256" key="1">
    <source>
        <dbReference type="ARBA" id="ARBA00001946"/>
    </source>
</evidence>
<comment type="caution">
    <text evidence="11">The sequence shown here is derived from an EMBL/GenBank/DDBJ whole genome shotgun (WGS) entry which is preliminary data.</text>
</comment>
<dbReference type="Pfam" id="PF00781">
    <property type="entry name" value="DAGK_cat"/>
    <property type="match status" value="1"/>
</dbReference>
<dbReference type="Pfam" id="PF19279">
    <property type="entry name" value="YegS_C"/>
    <property type="match status" value="1"/>
</dbReference>
<keyword evidence="6" id="KW-0067">ATP-binding</keyword>
<dbReference type="InterPro" id="IPR045540">
    <property type="entry name" value="YegS/DAGK_C"/>
</dbReference>
<keyword evidence="7" id="KW-0594">Phospholipid biosynthesis</keyword>
<dbReference type="InterPro" id="IPR016064">
    <property type="entry name" value="NAD/diacylglycerol_kinase_sf"/>
</dbReference>
<evidence type="ECO:0000256" key="5">
    <source>
        <dbReference type="ARBA" id="ARBA00022777"/>
    </source>
</evidence>
<evidence type="ECO:0000259" key="10">
    <source>
        <dbReference type="PROSITE" id="PS50146"/>
    </source>
</evidence>
<dbReference type="SMART" id="SM00046">
    <property type="entry name" value="DAGKc"/>
    <property type="match status" value="1"/>
</dbReference>
<dbReference type="PANTHER" id="PTHR12358:SF54">
    <property type="entry name" value="SPHINGOSINE KINASE RELATED PROTEIN"/>
    <property type="match status" value="1"/>
</dbReference>
<evidence type="ECO:0000313" key="12">
    <source>
        <dbReference type="Proteomes" id="UP000287352"/>
    </source>
</evidence>
<dbReference type="AlphaFoldDB" id="A0A402A497"/>
<dbReference type="RefSeq" id="WP_161975604.1">
    <property type="nucleotide sequence ID" value="NZ_BIFR01000001.1"/>
</dbReference>
<accession>A0A402A497</accession>
<protein>
    <submittedName>
        <fullName evidence="11">Diacylglycerol kinase</fullName>
    </submittedName>
</protein>
<evidence type="ECO:0000313" key="11">
    <source>
        <dbReference type="EMBL" id="GCE13967.1"/>
    </source>
</evidence>
<feature type="domain" description="DAGKc" evidence="10">
    <location>
        <begin position="1"/>
        <end position="134"/>
    </location>
</feature>
<keyword evidence="4" id="KW-0547">Nucleotide-binding</keyword>
<dbReference type="Gene3D" id="3.40.50.10330">
    <property type="entry name" value="Probable inorganic polyphosphate/atp-NAD kinase, domain 1"/>
    <property type="match status" value="1"/>
</dbReference>
<proteinExistence type="inferred from homology"/>
<evidence type="ECO:0000256" key="2">
    <source>
        <dbReference type="ARBA" id="ARBA00005983"/>
    </source>
</evidence>
<dbReference type="NCBIfam" id="TIGR00147">
    <property type="entry name" value="YegS/Rv2252/BmrU family lipid kinase"/>
    <property type="match status" value="1"/>
</dbReference>
<dbReference type="InterPro" id="IPR005218">
    <property type="entry name" value="Diacylglycerol/lipid_kinase"/>
</dbReference>
<dbReference type="GO" id="GO:0005524">
    <property type="term" value="F:ATP binding"/>
    <property type="evidence" value="ECO:0007669"/>
    <property type="project" value="UniProtKB-KW"/>
</dbReference>
<evidence type="ECO:0000256" key="9">
    <source>
        <dbReference type="SAM" id="MobiDB-lite"/>
    </source>
</evidence>
<comment type="cofactor">
    <cofactor evidence="1">
        <name>Mg(2+)</name>
        <dbReference type="ChEBI" id="CHEBI:18420"/>
    </cofactor>
</comment>